<dbReference type="InterPro" id="IPR003343">
    <property type="entry name" value="Big_2"/>
</dbReference>
<proteinExistence type="predicted"/>
<dbReference type="Gene3D" id="2.60.40.1080">
    <property type="match status" value="1"/>
</dbReference>
<name>A0A4P8XTZ8_9FIRM</name>
<dbReference type="Proteomes" id="UP000301475">
    <property type="component" value="Chromosome"/>
</dbReference>
<accession>A0A4P8XTZ8</accession>
<evidence type="ECO:0000313" key="2">
    <source>
        <dbReference type="EMBL" id="QCT06495.1"/>
    </source>
</evidence>
<keyword evidence="3" id="KW-1185">Reference proteome</keyword>
<dbReference type="Pfam" id="PF02368">
    <property type="entry name" value="Big_2"/>
    <property type="match status" value="1"/>
</dbReference>
<gene>
    <name evidence="2" type="ORF">E5Z56_03595</name>
</gene>
<protein>
    <recommendedName>
        <fullName evidence="1">BIG2 domain-containing protein</fullName>
    </recommendedName>
</protein>
<dbReference type="OrthoDB" id="384721at2"/>
<dbReference type="AlphaFoldDB" id="A0A4P8XTZ8"/>
<dbReference type="EMBL" id="CP039381">
    <property type="protein sequence ID" value="QCT06495.1"/>
    <property type="molecule type" value="Genomic_DNA"/>
</dbReference>
<dbReference type="KEGG" id="ruj:E5Z56_03595"/>
<evidence type="ECO:0000313" key="3">
    <source>
        <dbReference type="Proteomes" id="UP000301475"/>
    </source>
</evidence>
<dbReference type="RefSeq" id="WP_138156563.1">
    <property type="nucleotide sequence ID" value="NZ_CP039381.1"/>
</dbReference>
<dbReference type="SUPFAM" id="SSF49373">
    <property type="entry name" value="Invasin/intimin cell-adhesion fragments"/>
    <property type="match status" value="1"/>
</dbReference>
<sequence length="244" mass="27013">MKKFISSILTVIILSTMFIVGFPASAKATTLNGKAVSKGQIVTVTYRIKAPKLMEDIQAHVDYTGGLKLMSVSYSSEMKKGSFVENHNLTRQIRFNAVCIMKPMDFKKTTNLISMKFKITGNGSMKISLNLICLDATDGTNYGRTGANSQYNKLNISTVTKRLASSVKLNRNTLALKRNKTYKFKATVSPSTTDNKSVKWYVSNRKVLKISNGKVKAVRKGTSYVYCKTTDGSNKTAKCKVVVR</sequence>
<reference evidence="2 3" key="1">
    <citation type="submission" date="2019-04" db="EMBL/GenBank/DDBJ databases">
        <authorList>
            <person name="Embree M."/>
            <person name="Gaffney J.R."/>
        </authorList>
    </citation>
    <scope>NUCLEOTIDE SEQUENCE [LARGE SCALE GENOMIC DNA]</scope>
    <source>
        <strain evidence="2 3">JE7A12</strain>
    </source>
</reference>
<dbReference type="SMART" id="SM00635">
    <property type="entry name" value="BID_2"/>
    <property type="match status" value="1"/>
</dbReference>
<evidence type="ECO:0000259" key="1">
    <source>
        <dbReference type="SMART" id="SM00635"/>
    </source>
</evidence>
<dbReference type="InterPro" id="IPR008964">
    <property type="entry name" value="Invasin/intimin_cell_adhesion"/>
</dbReference>
<organism evidence="2 3">
    <name type="scientific">Ruminococcus bovis</name>
    <dbReference type="NCBI Taxonomy" id="2564099"/>
    <lineage>
        <taxon>Bacteria</taxon>
        <taxon>Bacillati</taxon>
        <taxon>Bacillota</taxon>
        <taxon>Clostridia</taxon>
        <taxon>Eubacteriales</taxon>
        <taxon>Oscillospiraceae</taxon>
        <taxon>Ruminococcus</taxon>
    </lineage>
</organism>
<feature type="domain" description="BIG2" evidence="1">
    <location>
        <begin position="163"/>
        <end position="239"/>
    </location>
</feature>